<organism evidence="2 3">
    <name type="scientific">Phialocephala subalpina</name>
    <dbReference type="NCBI Taxonomy" id="576137"/>
    <lineage>
        <taxon>Eukaryota</taxon>
        <taxon>Fungi</taxon>
        <taxon>Dikarya</taxon>
        <taxon>Ascomycota</taxon>
        <taxon>Pezizomycotina</taxon>
        <taxon>Leotiomycetes</taxon>
        <taxon>Helotiales</taxon>
        <taxon>Mollisiaceae</taxon>
        <taxon>Phialocephala</taxon>
        <taxon>Phialocephala fortinii species complex</taxon>
    </lineage>
</organism>
<dbReference type="AlphaFoldDB" id="A0A1L7WF58"/>
<accession>A0A1L7WF58</accession>
<evidence type="ECO:0000313" key="2">
    <source>
        <dbReference type="EMBL" id="CZR51369.1"/>
    </source>
</evidence>
<feature type="compositionally biased region" description="Polar residues" evidence="1">
    <location>
        <begin position="199"/>
        <end position="208"/>
    </location>
</feature>
<feature type="compositionally biased region" description="Low complexity" evidence="1">
    <location>
        <begin position="45"/>
        <end position="70"/>
    </location>
</feature>
<protein>
    <submittedName>
        <fullName evidence="2">Uncharacterized protein</fullName>
    </submittedName>
</protein>
<dbReference type="EMBL" id="FJOG01000002">
    <property type="protein sequence ID" value="CZR51369.1"/>
    <property type="molecule type" value="Genomic_DNA"/>
</dbReference>
<keyword evidence="3" id="KW-1185">Reference proteome</keyword>
<feature type="region of interest" description="Disordered" evidence="1">
    <location>
        <begin position="188"/>
        <end position="208"/>
    </location>
</feature>
<evidence type="ECO:0000313" key="3">
    <source>
        <dbReference type="Proteomes" id="UP000184330"/>
    </source>
</evidence>
<evidence type="ECO:0000256" key="1">
    <source>
        <dbReference type="SAM" id="MobiDB-lite"/>
    </source>
</evidence>
<feature type="compositionally biased region" description="Polar residues" evidence="1">
    <location>
        <begin position="266"/>
        <end position="298"/>
    </location>
</feature>
<proteinExistence type="predicted"/>
<name>A0A1L7WF58_9HELO</name>
<feature type="region of interest" description="Disordered" evidence="1">
    <location>
        <begin position="45"/>
        <end position="103"/>
    </location>
</feature>
<reference evidence="2 3" key="1">
    <citation type="submission" date="2016-03" db="EMBL/GenBank/DDBJ databases">
        <authorList>
            <person name="Ploux O."/>
        </authorList>
    </citation>
    <scope>NUCLEOTIDE SEQUENCE [LARGE SCALE GENOMIC DNA]</scope>
    <source>
        <strain evidence="2 3">UAMH 11012</strain>
    </source>
</reference>
<dbReference type="OrthoDB" id="71307at2759"/>
<gene>
    <name evidence="2" type="ORF">PAC_01244</name>
</gene>
<dbReference type="Proteomes" id="UP000184330">
    <property type="component" value="Unassembled WGS sequence"/>
</dbReference>
<sequence length="449" mass="49548">MPAQQYSGQLPKGMPNGMNQITQAQFNAMRGGQMARPVNSVNLPQHLQQQQQQAEHSLQQQVHQQQQQQQPGRRGKNVAWGHMRNLPGGKRPNDFTNSVPTPGGRTLGAFKISKAPQLSMPSSTISKDNTAGDRARRAALLAEYGQRQQRGQAGSSRSTMGTRFERTGTMDDLNRTTEVSDEDGAFMTTDDHKTHNMPPLSTQTSNGSDNQVYSGSGAFPSDGAFDISAVPVGSMAPFRLSHSSSDLQGLQRSFNTPFPLSMNFGNLSQPSQSTSATMTPRNMSRQTSPSASSGPTNLETEKSQWIEPFKFHEWYDFCCAIAFHSEPYKLPTPNRTAIWAGFCGSCECSTANEPGLQLKLIPVLVRFYFPLENGDIGEIYEQYSTPPEEFGGFCEHRGVCVSFNDARHDMNSDSPAFVDVMGTYMCVVDLTLCEEEEKSLEEQKRSELV</sequence>
<feature type="region of interest" description="Disordered" evidence="1">
    <location>
        <begin position="266"/>
        <end position="299"/>
    </location>
</feature>